<evidence type="ECO:0000256" key="1">
    <source>
        <dbReference type="SAM" id="MobiDB-lite"/>
    </source>
</evidence>
<name>A0A2T2XCJ7_9FIRM</name>
<dbReference type="Proteomes" id="UP000242972">
    <property type="component" value="Unassembled WGS sequence"/>
</dbReference>
<dbReference type="EMBL" id="PXYW01000050">
    <property type="protein sequence ID" value="PSR32166.1"/>
    <property type="molecule type" value="Genomic_DNA"/>
</dbReference>
<feature type="region of interest" description="Disordered" evidence="1">
    <location>
        <begin position="72"/>
        <end position="92"/>
    </location>
</feature>
<evidence type="ECO:0000313" key="3">
    <source>
        <dbReference type="Proteomes" id="UP000242972"/>
    </source>
</evidence>
<organism evidence="2 3">
    <name type="scientific">Sulfobacillus benefaciens</name>
    <dbReference type="NCBI Taxonomy" id="453960"/>
    <lineage>
        <taxon>Bacteria</taxon>
        <taxon>Bacillati</taxon>
        <taxon>Bacillota</taxon>
        <taxon>Clostridia</taxon>
        <taxon>Eubacteriales</taxon>
        <taxon>Clostridiales Family XVII. Incertae Sedis</taxon>
        <taxon>Sulfobacillus</taxon>
    </lineage>
</organism>
<proteinExistence type="predicted"/>
<dbReference type="Pfam" id="PF12732">
    <property type="entry name" value="YtxH"/>
    <property type="match status" value="1"/>
</dbReference>
<dbReference type="InterPro" id="IPR024623">
    <property type="entry name" value="YtxH"/>
</dbReference>
<comment type="caution">
    <text evidence="2">The sequence shown here is derived from an EMBL/GenBank/DDBJ whole genome shotgun (WGS) entry which is preliminary data.</text>
</comment>
<dbReference type="AlphaFoldDB" id="A0A2T2XCJ7"/>
<protein>
    <submittedName>
        <fullName evidence="2">YtxH domain-containing protein</fullName>
    </submittedName>
</protein>
<accession>A0A2T2XCJ7</accession>
<gene>
    <name evidence="2" type="ORF">C7B46_15515</name>
</gene>
<sequence length="92" mass="9852">MSDRNWDRLTGLLLGASLGLVAGLLLAPSTGSDTRETLKKKTQDSLGQFQTSVRDIRDSLTRRGQDVLKRGVTEIPLDDEGTPGPTDEGQGA</sequence>
<evidence type="ECO:0000313" key="2">
    <source>
        <dbReference type="EMBL" id="PSR32166.1"/>
    </source>
</evidence>
<reference evidence="2 3" key="1">
    <citation type="journal article" date="2014" name="BMC Genomics">
        <title>Comparison of environmental and isolate Sulfobacillus genomes reveals diverse carbon, sulfur, nitrogen, and hydrogen metabolisms.</title>
        <authorList>
            <person name="Justice N.B."/>
            <person name="Norman A."/>
            <person name="Brown C.T."/>
            <person name="Singh A."/>
            <person name="Thomas B.C."/>
            <person name="Banfield J.F."/>
        </authorList>
    </citation>
    <scope>NUCLEOTIDE SEQUENCE [LARGE SCALE GENOMIC DNA]</scope>
    <source>
        <strain evidence="2">AMDSBA4</strain>
    </source>
</reference>